<evidence type="ECO:0000256" key="1">
    <source>
        <dbReference type="SAM" id="MobiDB-lite"/>
    </source>
</evidence>
<sequence>MVGVAKYDYWQDSGKGKDLQCCVHGRPCPFAQPLESEVSDSEKDRQQTKAANGYDDVALPVERHRHSSKRSANIAKNLSKKSRKHLSRKASKRRERSDRSIRASGSFVKEQKRYSQKDEVILGHEVGRHSVKRSSYPKRLQASSNFKESVQGNARAERKRCAHCHCEYDTNSQRYKLIPMSKTNELLKPKHRDDPCSPTGLSPPRSCGSNVRTAKCPAMKTSSLCNVYMGVLTQREAEDSLIEPTSFKLYHKLPVIRSLGQIPPKLPLMVVYRSDKGMHYHYGIKERRRFVENADNPGQVLPITSFQVDYGDTQAPIFTSIRSLVHYYTVYSQLRRTNGGGNVVDMFPRWHRCKRIVGDEDE</sequence>
<reference evidence="3" key="1">
    <citation type="submission" date="2022-11" db="UniProtKB">
        <authorList>
            <consortium name="WormBaseParasite"/>
        </authorList>
    </citation>
    <scope>IDENTIFICATION</scope>
</reference>
<proteinExistence type="predicted"/>
<keyword evidence="2" id="KW-1185">Reference proteome</keyword>
<evidence type="ECO:0000313" key="2">
    <source>
        <dbReference type="Proteomes" id="UP000887569"/>
    </source>
</evidence>
<name>A0A915AAZ2_PARUN</name>
<feature type="compositionally biased region" description="Basic residues" evidence="1">
    <location>
        <begin position="78"/>
        <end position="94"/>
    </location>
</feature>
<evidence type="ECO:0000313" key="3">
    <source>
        <dbReference type="WBParaSite" id="PgR004_g081_t01"/>
    </source>
</evidence>
<feature type="region of interest" description="Disordered" evidence="1">
    <location>
        <begin position="32"/>
        <end position="114"/>
    </location>
</feature>
<feature type="region of interest" description="Disordered" evidence="1">
    <location>
        <begin position="187"/>
        <end position="208"/>
    </location>
</feature>
<dbReference type="Proteomes" id="UP000887569">
    <property type="component" value="Unplaced"/>
</dbReference>
<dbReference type="WBParaSite" id="PgR004_g081_t01">
    <property type="protein sequence ID" value="PgR004_g081_t01"/>
    <property type="gene ID" value="PgR004_g081"/>
</dbReference>
<organism evidence="2 3">
    <name type="scientific">Parascaris univalens</name>
    <name type="common">Nematode worm</name>
    <dbReference type="NCBI Taxonomy" id="6257"/>
    <lineage>
        <taxon>Eukaryota</taxon>
        <taxon>Metazoa</taxon>
        <taxon>Ecdysozoa</taxon>
        <taxon>Nematoda</taxon>
        <taxon>Chromadorea</taxon>
        <taxon>Rhabditida</taxon>
        <taxon>Spirurina</taxon>
        <taxon>Ascaridomorpha</taxon>
        <taxon>Ascaridoidea</taxon>
        <taxon>Ascarididae</taxon>
        <taxon>Parascaris</taxon>
    </lineage>
</organism>
<dbReference type="PANTHER" id="PTHR31128">
    <property type="entry name" value="PROTEIN CBR-CLEC-135-RELATED"/>
    <property type="match status" value="1"/>
</dbReference>
<dbReference type="PANTHER" id="PTHR31128:SF9">
    <property type="entry name" value="DUF3444 DOMAIN-CONTAINING PROTEIN-RELATED"/>
    <property type="match status" value="1"/>
</dbReference>
<protein>
    <submittedName>
        <fullName evidence="3">Uncharacterized protein</fullName>
    </submittedName>
</protein>
<dbReference type="AlphaFoldDB" id="A0A915AAZ2"/>
<accession>A0A915AAZ2</accession>